<reference evidence="2 3" key="1">
    <citation type="journal article" date="2014" name="Genome Biol. Evol.">
        <title>The secreted proteins of Achlya hypogyna and Thraustotheca clavata identify the ancestral oomycete secretome and reveal gene acquisitions by horizontal gene transfer.</title>
        <authorList>
            <person name="Misner I."/>
            <person name="Blouin N."/>
            <person name="Leonard G."/>
            <person name="Richards T.A."/>
            <person name="Lane C.E."/>
        </authorList>
    </citation>
    <scope>NUCLEOTIDE SEQUENCE [LARGE SCALE GENOMIC DNA]</scope>
    <source>
        <strain evidence="2 3">ATCC 48635</strain>
    </source>
</reference>
<accession>A0A1V9ZMN4</accession>
<dbReference type="Proteomes" id="UP000243579">
    <property type="component" value="Unassembled WGS sequence"/>
</dbReference>
<dbReference type="AlphaFoldDB" id="A0A1V9ZMN4"/>
<keyword evidence="3" id="KW-1185">Reference proteome</keyword>
<dbReference type="EMBL" id="JNBR01000073">
    <property type="protein sequence ID" value="OQR99243.1"/>
    <property type="molecule type" value="Genomic_DNA"/>
</dbReference>
<dbReference type="Gene3D" id="3.10.450.10">
    <property type="match status" value="1"/>
</dbReference>
<name>A0A1V9ZMN4_ACHHY</name>
<gene>
    <name evidence="2" type="ORF">ACHHYP_07154</name>
</gene>
<evidence type="ECO:0000313" key="3">
    <source>
        <dbReference type="Proteomes" id="UP000243579"/>
    </source>
</evidence>
<organism evidence="2 3">
    <name type="scientific">Achlya hypogyna</name>
    <name type="common">Oomycete</name>
    <name type="synonym">Protoachlya hypogyna</name>
    <dbReference type="NCBI Taxonomy" id="1202772"/>
    <lineage>
        <taxon>Eukaryota</taxon>
        <taxon>Sar</taxon>
        <taxon>Stramenopiles</taxon>
        <taxon>Oomycota</taxon>
        <taxon>Saprolegniomycetes</taxon>
        <taxon>Saprolegniales</taxon>
        <taxon>Achlyaceae</taxon>
        <taxon>Achlya</taxon>
    </lineage>
</organism>
<evidence type="ECO:0008006" key="4">
    <source>
        <dbReference type="Google" id="ProtNLM"/>
    </source>
</evidence>
<evidence type="ECO:0000313" key="2">
    <source>
        <dbReference type="EMBL" id="OQR99243.1"/>
    </source>
</evidence>
<dbReference type="OrthoDB" id="206865at2759"/>
<protein>
    <recommendedName>
        <fullName evidence="4">Secreted protein</fullName>
    </recommendedName>
</protein>
<sequence length="178" mass="20341">MRRRLALVALVVAALRAHEDVRVDSRPPREFRPVTDPAIVHAAEFAVTELRRLSDTGIYTTLSLHEIKSGATQEGDFHYNTYLTLELASPHFKSGQPVEPYEIVVMESLDADRRKSFAIDNFPEMDDDAIEAFWIEMVEHRRQQRREIFAAWSAASEPVETEALPTRASLHVQLKDEL</sequence>
<proteinExistence type="predicted"/>
<feature type="signal peptide" evidence="1">
    <location>
        <begin position="1"/>
        <end position="17"/>
    </location>
</feature>
<feature type="chain" id="PRO_5012258192" description="Secreted protein" evidence="1">
    <location>
        <begin position="18"/>
        <end position="178"/>
    </location>
</feature>
<keyword evidence="1" id="KW-0732">Signal</keyword>
<comment type="caution">
    <text evidence="2">The sequence shown here is derived from an EMBL/GenBank/DDBJ whole genome shotgun (WGS) entry which is preliminary data.</text>
</comment>
<evidence type="ECO:0000256" key="1">
    <source>
        <dbReference type="SAM" id="SignalP"/>
    </source>
</evidence>